<accession>A0A1V0GNF4</accession>
<dbReference type="EMBL" id="CP020441">
    <property type="protein sequence ID" value="ARC35350.1"/>
    <property type="molecule type" value="Genomic_DNA"/>
</dbReference>
<reference evidence="3 6" key="4">
    <citation type="submission" date="2019-09" db="EMBL/GenBank/DDBJ databases">
        <title>FDA dAtabase for Regulatory Grade micrObial Sequences (FDA-ARGOS): Supporting development and validation of Infectious Disease Dx tests.</title>
        <authorList>
            <person name="Sciortino C."/>
            <person name="Tallon L."/>
            <person name="Sadzewicz L."/>
            <person name="Vavikolanu K."/>
            <person name="Mehta A."/>
            <person name="Aluvathingal J."/>
            <person name="Nadendla S."/>
            <person name="Nandy P."/>
            <person name="Geyer C."/>
            <person name="Yan Y."/>
            <person name="Sichtig H."/>
        </authorList>
    </citation>
    <scope>NUCLEOTIDE SEQUENCE [LARGE SCALE GENOMIC DNA]</scope>
    <source>
        <strain evidence="3 6">FDAARGOS_643</strain>
        <plasmid evidence="3 6">unnamed3</plasmid>
    </source>
</reference>
<geneLocation type="plasmid" evidence="2">
    <name>pTT13-1</name>
</geneLocation>
<sequence>MRAVFFVQEGLRDQIAAIMPADCVECVGLSDGMAAIRRLDGRRPAGVITGKGAAAKMPALPAALQMLPRLEFDPRNQKKLAADIIGLLLDQMNSVESDAGSARLAASILRNENNALEESLKAVEDFMYSLGNPRYMKSLSWEPVGQIARIEPRSVAEQVLPLSIACIAAVDLWLPQGTNAQGLQAALVDAAGVSHALRPAEGGAGAGWLRLQPDQPIGGVERDCMLRLDWKGSVPLSLGLGHAVPDQRFALRLPKGPACEQVLALRVWKGLPGVRLPAEVQGAALVDEAGFVSPALLPRPELFAVPPQAQDHISAAFWENEDAVMVHPSRQGPVCAIIRDVDLPSMSHISALVNVGHPRAPSLNFAVGVAPHGRVDEDGFWQRRMGPWVHGLPPHGWAQAHCIPQERIEGRADILLAASLATDGPNDMSWGLFRGFRIASRGGNAALLQ</sequence>
<reference evidence="4" key="1">
    <citation type="submission" date="2017-03" db="EMBL/GenBank/DDBJ databases">
        <title>FDA dAtabase for Regulatory Grade micrObial Sequences (FDA-ARGOS): Supporting development and validation of Infectious Disease Dx tests.</title>
        <authorList>
            <person name="Minogue T."/>
            <person name="Wolcott M."/>
            <person name="Wasieloski L."/>
            <person name="Aguilar W."/>
            <person name="Moore D."/>
            <person name="Tallon L."/>
            <person name="Sadzewicz L."/>
            <person name="Sengamalay N."/>
            <person name="Ott S."/>
            <person name="Godinez A."/>
            <person name="Nagaraj S."/>
            <person name="Nadendla S."/>
            <person name="Geyer C."/>
            <person name="Sichtig H."/>
        </authorList>
    </citation>
    <scope>NUCLEOTIDE SEQUENCE [LARGE SCALE GENOMIC DNA]</scope>
    <source>
        <strain evidence="4">FDAARGOS_252</strain>
        <plasmid evidence="4">Plasmid unnamed1</plasmid>
    </source>
</reference>
<dbReference type="Proteomes" id="UP000324507">
    <property type="component" value="Plasmid unnamed3"/>
</dbReference>
<evidence type="ECO:0000313" key="2">
    <source>
        <dbReference type="EMBL" id="ATQ57945.1"/>
    </source>
</evidence>
<geneLocation type="plasmid" evidence="1">
    <name>unnamed1</name>
</geneLocation>
<evidence type="ECO:0000313" key="6">
    <source>
        <dbReference type="Proteomes" id="UP000324507"/>
    </source>
</evidence>
<geneLocation type="plasmid" evidence="5">
    <name>ptt13-1</name>
</geneLocation>
<dbReference type="Proteomes" id="UP000229314">
    <property type="component" value="Plasmid pTT13-1"/>
</dbReference>
<dbReference type="AlphaFoldDB" id="A0A1V0GNF4"/>
<dbReference type="GeneID" id="78899749"/>
<organism evidence="1 4">
    <name type="scientific">Paracoccus yeei</name>
    <dbReference type="NCBI Taxonomy" id="147645"/>
    <lineage>
        <taxon>Bacteria</taxon>
        <taxon>Pseudomonadati</taxon>
        <taxon>Pseudomonadota</taxon>
        <taxon>Alphaproteobacteria</taxon>
        <taxon>Rhodobacterales</taxon>
        <taxon>Paracoccaceae</taxon>
        <taxon>Paracoccus</taxon>
    </lineage>
</organism>
<geneLocation type="plasmid" evidence="3">
    <name>unnamed3</name>
</geneLocation>
<reference evidence="2 5" key="2">
    <citation type="submission" date="2017-10" db="EMBL/GenBank/DDBJ databases">
        <title>Complete genome sequence of Paracoccus yeei TT13 isolated from human skin.</title>
        <authorList>
            <person name="Lee K."/>
            <person name="Lim J.Y."/>
            <person name="Hwang I."/>
        </authorList>
    </citation>
    <scope>NUCLEOTIDE SEQUENCE [LARGE SCALE GENOMIC DNA]</scope>
    <source>
        <strain evidence="2 5">TT13</strain>
        <plasmid evidence="5">Plasmid ptt13-1</plasmid>
        <plasmid evidence="2">pTT13-1</plasmid>
    </source>
</reference>
<name>A0A1V0GNF4_9RHOB</name>
<dbReference type="eggNOG" id="ENOG5032RSK">
    <property type="taxonomic scope" value="Bacteria"/>
</dbReference>
<evidence type="ECO:0000313" key="5">
    <source>
        <dbReference type="Proteomes" id="UP000229314"/>
    </source>
</evidence>
<evidence type="ECO:0000313" key="3">
    <source>
        <dbReference type="EMBL" id="QEU07122.1"/>
    </source>
</evidence>
<dbReference type="InterPro" id="IPR046184">
    <property type="entry name" value="DUF6212"/>
</dbReference>
<protein>
    <submittedName>
        <fullName evidence="1">Uncharacterized protein</fullName>
    </submittedName>
</protein>
<keyword evidence="1" id="KW-0614">Plasmid</keyword>
<reference evidence="1" key="3">
    <citation type="submission" date="2017-12" db="EMBL/GenBank/DDBJ databases">
        <title>FDA dAtabase for Regulatory Grade micrObial Sequences (FDA-ARGOS): Supporting development and validation of Infectious Disease Dx tests.</title>
        <authorList>
            <person name="Campos J."/>
            <person name="Goldberg B."/>
            <person name="Tallon L."/>
            <person name="Sadzewicz L."/>
            <person name="Sengamalay N."/>
            <person name="Ott S."/>
            <person name="Godinez A."/>
            <person name="Nagaraj S."/>
            <person name="Vyas G."/>
            <person name="Aluvathingal J."/>
            <person name="Nadendla S."/>
            <person name="Geyer C."/>
            <person name="Nandy P."/>
            <person name="Hobson J."/>
            <person name="Sichtig H."/>
        </authorList>
    </citation>
    <scope>NUCLEOTIDE SEQUENCE</scope>
    <source>
        <strain evidence="1">FDAARGOS_252</strain>
        <plasmid evidence="1">unnamed1</plasmid>
    </source>
</reference>
<dbReference type="EMBL" id="CP044080">
    <property type="protein sequence ID" value="QEU07122.1"/>
    <property type="molecule type" value="Genomic_DNA"/>
</dbReference>
<evidence type="ECO:0000313" key="1">
    <source>
        <dbReference type="EMBL" id="ARC35350.1"/>
    </source>
</evidence>
<dbReference type="Pfam" id="PF19717">
    <property type="entry name" value="DUF6212"/>
    <property type="match status" value="1"/>
</dbReference>
<dbReference type="Proteomes" id="UP000191257">
    <property type="component" value="Plasmid unnamed1"/>
</dbReference>
<dbReference type="RefSeq" id="WP_080620325.1">
    <property type="nucleotide sequence ID" value="NZ_CAJGAB010000006.1"/>
</dbReference>
<evidence type="ECO:0000313" key="4">
    <source>
        <dbReference type="Proteomes" id="UP000191257"/>
    </source>
</evidence>
<dbReference type="KEGG" id="pye:A6J80_02310"/>
<gene>
    <name evidence="1" type="ORF">A6J80_02310</name>
    <name evidence="3" type="ORF">FOB51_03430</name>
    <name evidence="2" type="ORF">PYTT13_19055</name>
</gene>
<dbReference type="EMBL" id="CP024423">
    <property type="protein sequence ID" value="ATQ57945.1"/>
    <property type="molecule type" value="Genomic_DNA"/>
</dbReference>
<proteinExistence type="predicted"/>
<keyword evidence="4" id="KW-1185">Reference proteome</keyword>